<reference evidence="1" key="2">
    <citation type="journal article" date="2021" name="Sci. Rep.">
        <title>The distribution of antibiotic resistance genes in chicken gut microbiota commensals.</title>
        <authorList>
            <person name="Juricova H."/>
            <person name="Matiasovicova J."/>
            <person name="Kubasova T."/>
            <person name="Cejkova D."/>
            <person name="Rychlik I."/>
        </authorList>
    </citation>
    <scope>NUCLEOTIDE SEQUENCE</scope>
    <source>
        <strain evidence="1">An559</strain>
    </source>
</reference>
<keyword evidence="2" id="KW-1185">Reference proteome</keyword>
<proteinExistence type="predicted"/>
<protein>
    <submittedName>
        <fullName evidence="1">Uncharacterized protein</fullName>
    </submittedName>
</protein>
<dbReference type="AlphaFoldDB" id="A0A938X5F3"/>
<reference evidence="1" key="1">
    <citation type="submission" date="2020-08" db="EMBL/GenBank/DDBJ databases">
        <authorList>
            <person name="Cejkova D."/>
            <person name="Kubasova T."/>
            <person name="Jahodarova E."/>
            <person name="Rychlik I."/>
        </authorList>
    </citation>
    <scope>NUCLEOTIDE SEQUENCE</scope>
    <source>
        <strain evidence="1">An559</strain>
    </source>
</reference>
<organism evidence="1 2">
    <name type="scientific">Merdimmobilis hominis</name>
    <dbReference type="NCBI Taxonomy" id="2897707"/>
    <lineage>
        <taxon>Bacteria</taxon>
        <taxon>Bacillati</taxon>
        <taxon>Bacillota</taxon>
        <taxon>Clostridia</taxon>
        <taxon>Eubacteriales</taxon>
        <taxon>Oscillospiraceae</taxon>
        <taxon>Merdimmobilis</taxon>
    </lineage>
</organism>
<name>A0A938X5F3_9FIRM</name>
<evidence type="ECO:0000313" key="1">
    <source>
        <dbReference type="EMBL" id="MBM6920163.1"/>
    </source>
</evidence>
<accession>A0A938X5F3</accession>
<gene>
    <name evidence="1" type="ORF">H6A12_03185</name>
</gene>
<dbReference type="Proteomes" id="UP000774750">
    <property type="component" value="Unassembled WGS sequence"/>
</dbReference>
<dbReference type="EMBL" id="JACJKY010000004">
    <property type="protein sequence ID" value="MBM6920163.1"/>
    <property type="molecule type" value="Genomic_DNA"/>
</dbReference>
<comment type="caution">
    <text evidence="1">The sequence shown here is derived from an EMBL/GenBank/DDBJ whole genome shotgun (WGS) entry which is preliminary data.</text>
</comment>
<sequence>MKRGKWDIPDYELEAIVKCFLPDIQEFFATDEGKKYLEEYESEKEQKAPPQADKTA</sequence>
<evidence type="ECO:0000313" key="2">
    <source>
        <dbReference type="Proteomes" id="UP000774750"/>
    </source>
</evidence>
<dbReference type="RefSeq" id="WP_204444682.1">
    <property type="nucleotide sequence ID" value="NZ_JACJKY010000004.1"/>
</dbReference>